<dbReference type="PANTHER" id="PTHR43125:SF1">
    <property type="entry name" value="INOSITOL-3-PHOSPHATE SYNTHASE"/>
    <property type="match status" value="1"/>
</dbReference>
<proteinExistence type="inferred from homology"/>
<dbReference type="InterPro" id="IPR036291">
    <property type="entry name" value="NAD(P)-bd_dom_sf"/>
</dbReference>
<dbReference type="InterPro" id="IPR052199">
    <property type="entry name" value="MIPS"/>
</dbReference>
<name>A0A7J3ZL86_9CREN</name>
<evidence type="ECO:0000313" key="3">
    <source>
        <dbReference type="EMBL" id="HHQ80200.1"/>
    </source>
</evidence>
<dbReference type="EMBL" id="DRZC01000027">
    <property type="protein sequence ID" value="HHQ80200.1"/>
    <property type="molecule type" value="Genomic_DNA"/>
</dbReference>
<dbReference type="PIRSF" id="PIRSF015578">
    <property type="entry name" value="Myoinos-ppht_syn"/>
    <property type="match status" value="1"/>
</dbReference>
<protein>
    <submittedName>
        <fullName evidence="3">Myo-inositol-1-phosphate synthase</fullName>
    </submittedName>
</protein>
<dbReference type="PANTHER" id="PTHR43125">
    <property type="entry name" value="INOSITOL-3-PHOSPHATE SYNTHASE"/>
    <property type="match status" value="1"/>
</dbReference>
<dbReference type="AlphaFoldDB" id="A0A7J3ZL86"/>
<feature type="domain" description="Myo-inositol-1-phosphate synthase GAPDH-like" evidence="2">
    <location>
        <begin position="219"/>
        <end position="324"/>
    </location>
</feature>
<evidence type="ECO:0000259" key="2">
    <source>
        <dbReference type="Pfam" id="PF01658"/>
    </source>
</evidence>
<comment type="caution">
    <text evidence="3">The sequence shown here is derived from an EMBL/GenBank/DDBJ whole genome shotgun (WGS) entry which is preliminary data.</text>
</comment>
<dbReference type="InterPro" id="IPR002587">
    <property type="entry name" value="Myo-inos-1-P_Synthase"/>
</dbReference>
<dbReference type="InterPro" id="IPR013021">
    <property type="entry name" value="Myo-inos-1-P_Synthase_GAPDH"/>
</dbReference>
<dbReference type="Gene3D" id="3.30.360.10">
    <property type="entry name" value="Dihydrodipicolinate Reductase, domain 2"/>
    <property type="match status" value="1"/>
</dbReference>
<dbReference type="GO" id="GO:0006021">
    <property type="term" value="P:inositol biosynthetic process"/>
    <property type="evidence" value="ECO:0007669"/>
    <property type="project" value="InterPro"/>
</dbReference>
<evidence type="ECO:0000256" key="1">
    <source>
        <dbReference type="ARBA" id="ARBA00010813"/>
    </source>
</evidence>
<comment type="similarity">
    <text evidence="1">Belongs to the myo-inositol 1-phosphate synthase family.</text>
</comment>
<organism evidence="3">
    <name type="scientific">Fervidicoccus fontis</name>
    <dbReference type="NCBI Taxonomy" id="683846"/>
    <lineage>
        <taxon>Archaea</taxon>
        <taxon>Thermoproteota</taxon>
        <taxon>Thermoprotei</taxon>
        <taxon>Fervidicoccales</taxon>
        <taxon>Fervidicoccaceae</taxon>
        <taxon>Fervidicoccus</taxon>
    </lineage>
</organism>
<accession>A0A7J3ZL86</accession>
<dbReference type="SUPFAM" id="SSF51735">
    <property type="entry name" value="NAD(P)-binding Rossmann-fold domains"/>
    <property type="match status" value="1"/>
</dbReference>
<dbReference type="Gene3D" id="3.40.50.720">
    <property type="entry name" value="NAD(P)-binding Rossmann-like Domain"/>
    <property type="match status" value="1"/>
</dbReference>
<reference evidence="3" key="1">
    <citation type="journal article" date="2020" name="mSystems">
        <title>Genome- and Community-Level Interaction Insights into Carbon Utilization and Element Cycling Functions of Hydrothermarchaeota in Hydrothermal Sediment.</title>
        <authorList>
            <person name="Zhou Z."/>
            <person name="Liu Y."/>
            <person name="Xu W."/>
            <person name="Pan J."/>
            <person name="Luo Z.H."/>
            <person name="Li M."/>
        </authorList>
    </citation>
    <scope>NUCLEOTIDE SEQUENCE [LARGE SCALE GENOMIC DNA]</scope>
    <source>
        <strain evidence="3">SpSt-1116</strain>
    </source>
</reference>
<dbReference type="Pfam" id="PF01658">
    <property type="entry name" value="Inos-1-P_synth"/>
    <property type="match status" value="1"/>
</dbReference>
<dbReference type="GO" id="GO:0004512">
    <property type="term" value="F:inositol-3-phosphate synthase activity"/>
    <property type="evidence" value="ECO:0007669"/>
    <property type="project" value="InterPro"/>
</dbReference>
<dbReference type="GO" id="GO:0008654">
    <property type="term" value="P:phospholipid biosynthetic process"/>
    <property type="evidence" value="ECO:0007669"/>
    <property type="project" value="InterPro"/>
</dbReference>
<sequence length="392" mass="43007">MTVRLVLIGQGLVATHFAVGVERIKLGELEPYGVPFAKYRLPYKIEDLELVASLDVDNSKVGRTVYEVAKSLVGDVLPVPETLKDVIVQRGLHLGSMAGMPFSVKGLEDELGSLEKAINGVVGILAETRPDVIINVITTEPARAFNSVEELVRAIALDDRSRLSASHVYAFAACKYAKETGRRVAFINAIPSPLARDDAIVRLFEEMGGIVLGDDGATGATPLTADLLEHLRQRNRLVMSIAQFNIGGNTDFLALTLSERSKMKEETKGSIVREILGYDAPHFIKPTGYLEPLGDKKFVSMHIWWKTFNGFEDELVVNIRINDSPALAGLLVDLARIGKALLDRGVKGTPYPVNAFFMKDPGPRGSRNVSRIVAFYNMLEYLRELGIIEGQS</sequence>
<gene>
    <name evidence="3" type="ORF">ENM78_01875</name>
</gene>
<dbReference type="SUPFAM" id="SSF55347">
    <property type="entry name" value="Glyceraldehyde-3-phosphate dehydrogenase-like, C-terminal domain"/>
    <property type="match status" value="1"/>
</dbReference>